<evidence type="ECO:0000313" key="2">
    <source>
        <dbReference type="Proteomes" id="UP000197468"/>
    </source>
</evidence>
<reference evidence="1 2" key="1">
    <citation type="journal article" date="2008" name="Int. J. Syst. Evol. Microbiol.">
        <title>Description of Roseateles aquatilis sp. nov. and Roseateles terrae sp. nov., in the class Betaproteobacteria, and emended description of the genus Roseateles.</title>
        <authorList>
            <person name="Gomila M."/>
            <person name="Bowien B."/>
            <person name="Falsen E."/>
            <person name="Moore E.R."/>
            <person name="Lalucat J."/>
        </authorList>
    </citation>
    <scope>NUCLEOTIDE SEQUENCE [LARGE SCALE GENOMIC DNA]</scope>
    <source>
        <strain evidence="1 2">CCUG 48205</strain>
    </source>
</reference>
<organism evidence="1 2">
    <name type="scientific">Roseateles aquatilis</name>
    <dbReference type="NCBI Taxonomy" id="431061"/>
    <lineage>
        <taxon>Bacteria</taxon>
        <taxon>Pseudomonadati</taxon>
        <taxon>Pseudomonadota</taxon>
        <taxon>Betaproteobacteria</taxon>
        <taxon>Burkholderiales</taxon>
        <taxon>Sphaerotilaceae</taxon>
        <taxon>Roseateles</taxon>
    </lineage>
</organism>
<comment type="caution">
    <text evidence="1">The sequence shown here is derived from an EMBL/GenBank/DDBJ whole genome shotgun (WGS) entry which is preliminary data.</text>
</comment>
<dbReference type="Proteomes" id="UP000197468">
    <property type="component" value="Unassembled WGS sequence"/>
</dbReference>
<sequence length="116" mass="12384">MSQPKSLGTVETPYGAARIIVGRYPKGGAISVQLLLGDDPDDGWILSTNLGPYGARVAHDEFTVKSWSENEPLIEPLLASGLFEDTGRRCASGFVQAPVWRVKDADNVPASAVRAS</sequence>
<dbReference type="OrthoDB" id="8910405at2"/>
<dbReference type="AlphaFoldDB" id="A0A246JEF6"/>
<keyword evidence="2" id="KW-1185">Reference proteome</keyword>
<proteinExistence type="predicted"/>
<evidence type="ECO:0000313" key="1">
    <source>
        <dbReference type="EMBL" id="OWQ90964.1"/>
    </source>
</evidence>
<dbReference type="EMBL" id="NIOF01000004">
    <property type="protein sequence ID" value="OWQ90964.1"/>
    <property type="molecule type" value="Genomic_DNA"/>
</dbReference>
<accession>A0A246JEF6</accession>
<dbReference type="RefSeq" id="WP_088385170.1">
    <property type="nucleotide sequence ID" value="NZ_NIOF01000004.1"/>
</dbReference>
<protein>
    <submittedName>
        <fullName evidence="1">Uncharacterized protein</fullName>
    </submittedName>
</protein>
<name>A0A246JEF6_9BURK</name>
<gene>
    <name evidence="1" type="ORF">CDN99_12485</name>
</gene>